<organism evidence="2 3">
    <name type="scientific">Hyaloperonospora brassicae</name>
    <name type="common">Brassica downy mildew</name>
    <name type="synonym">Peronospora brassicae</name>
    <dbReference type="NCBI Taxonomy" id="162125"/>
    <lineage>
        <taxon>Eukaryota</taxon>
        <taxon>Sar</taxon>
        <taxon>Stramenopiles</taxon>
        <taxon>Oomycota</taxon>
        <taxon>Peronosporomycetes</taxon>
        <taxon>Peronosporales</taxon>
        <taxon>Peronosporaceae</taxon>
        <taxon>Hyaloperonospora</taxon>
    </lineage>
</organism>
<protein>
    <recommendedName>
        <fullName evidence="1">Nucleolar 27S pre-rRNA processing Urb2/Npa2 C-terminal domain-containing protein</fullName>
    </recommendedName>
</protein>
<dbReference type="Proteomes" id="UP001162031">
    <property type="component" value="Unassembled WGS sequence"/>
</dbReference>
<dbReference type="GO" id="GO:0005730">
    <property type="term" value="C:nucleolus"/>
    <property type="evidence" value="ECO:0007669"/>
    <property type="project" value="TreeGrafter"/>
</dbReference>
<feature type="domain" description="Nucleolar 27S pre-rRNA processing Urb2/Npa2 C-terminal" evidence="1">
    <location>
        <begin position="1356"/>
        <end position="1514"/>
    </location>
</feature>
<accession>A0AAV0V3I6</accession>
<comment type="caution">
    <text evidence="2">The sequence shown here is derived from an EMBL/GenBank/DDBJ whole genome shotgun (WGS) entry which is preliminary data.</text>
</comment>
<dbReference type="InterPro" id="IPR052609">
    <property type="entry name" value="Ribosome_Biogenesis_Reg"/>
</dbReference>
<keyword evidence="3" id="KW-1185">Reference proteome</keyword>
<proteinExistence type="predicted"/>
<dbReference type="PANTHER" id="PTHR15682:SF2">
    <property type="entry name" value="UNHEALTHY RIBOSOME BIOGENESIS PROTEIN 2 HOMOLOG"/>
    <property type="match status" value="1"/>
</dbReference>
<dbReference type="EMBL" id="CANTFL010001465">
    <property type="protein sequence ID" value="CAI5742234.1"/>
    <property type="molecule type" value="Genomic_DNA"/>
</dbReference>
<dbReference type="GO" id="GO:0042254">
    <property type="term" value="P:ribosome biogenesis"/>
    <property type="evidence" value="ECO:0007669"/>
    <property type="project" value="TreeGrafter"/>
</dbReference>
<name>A0AAV0V3I6_HYABA</name>
<dbReference type="PANTHER" id="PTHR15682">
    <property type="entry name" value="UNHEALTHY RIBOSOME BIOGENESIS PROTEIN 2 HOMOLOG"/>
    <property type="match status" value="1"/>
</dbReference>
<gene>
    <name evidence="2" type="ORF">HBR001_LOCUS8877</name>
</gene>
<sequence length="1515" mass="169349">MTRDIAWDAALALVRWQHTRRDYGSDTALLETGLSLLQPDADLQLGLQSPLSRVECAFNLPRQRIVSEALQFAVFLITKAKRDDDDIRHMEKTRLALRLLQLALNALVVNGDAELATLSLNSCNLLLSALAETLEKGLQKYEILQTVKAVLFYLFTLPGDLSKATSATFQMYRPPTNVFAEFLRRALTASFKSITQLQDADHEATPSAEQEKVYVNVVHASLFVFQELQKTQTNKKKVFLAIAKTSLRDFVSYRHSLVRLQKRGVAGVDAVRALLDHIVADALFDSEHICQFDGAMVHATVWQKGRKDAAQKELDDKKSQKRRKAAEGAKPLSGLVSYQKNLFDGLLSLLSDGQVQSEVKISLSEFFEMLVRAFTVRIRAAASTKIEDTKTDVKTSRKRAAIVIATTSTTHSPFKFWSELCAVAYLAFQREVQKNDVLLVFVSLYDALFRALCEYDVYRVTEDTEEREQFKTMETVLSSFLEVLNVENGIRTFSDGDLAVGECNTISSAVQCSPNLVNCCLVLIFTLFGMRAEQSYAANKFEDGKGAIVVAASCAVLELLHAYDSMRRLDAFLQAAFAIQQGHEGLYKLLALPLCETALRKAFVALPPGQTAIIWKQLVERIASFATSRDNVHNARQVAVVRLVFQTFVQEIHVVPQNRSIVLGLVLHTYEQLLSSFASELAHTKGPFTSYQRDLFCIFGELLIYDSVLSASMREQTFGQIFDKLEGNRFGNAMEHLLGTCQSRREGLKKKGRKVGAVDSETMALSTSHGLGAIGIVKLCVYWLRNIRALSGVAEYDGKVSREGREKVTRLVVEYVVNWKCWDAVSFHLPELMANASRDECVHFFREILGTYITDTVSGRTKGAAELIIRDAGFYEISSLRSVAPDSLTTFGRRFVDEVQRESVVSLDSTRHFFSFLLEIPSTYLEPHYCGELLVTALTLYRAIIASPGYAICRAEVCRTLLAWIELHFKAIGVEVYRLRKTQPKLDEQLRSGASFLISQLAVDDAVSVSLVAEVLGTYLEVGSSAFVKELLDNALDTENVKAEYADKVMKKVKRAVMVVQALAACRPSPNNSEDEQKFVKRVLGVVTHEKVCDTTSSALAFDTLTALLRYESALHKLARQDRNMPTAAVESLASQLLVKHVGCALAASMKLIGESVDDAELQDAAWAFFTGFCEEYASFRAFVTPLKTYGCLLAVSLSLVSRNTSLLLRHENAKVSALQAVIANANRDEFRLLLSTLVQELVAREHQRKLSALRALCLLLGGERKFNASRRLCLNEHKESIVEALLQDFAAQSLTIGTLSLDVIDSANALRVWNLKAFVLVFSRAGLYTWKTYELQHVFTGFQPLLAAVSCWQAGASTYQPQELHELWTLSYTLLLRIVRTHFVTLVDSIPQLVQASNALLQMLVLASAHTEYSQHCSEWSSNLARLYGYMKEHDVQLRKYVTYLLMAFLVGVSRDKLSVRYQQMLRPGVFALLDVCSPYEKEQLFGALDSTGKSLLKTLDTNYKLTHRYVGKV</sequence>
<reference evidence="2" key="1">
    <citation type="submission" date="2022-12" db="EMBL/GenBank/DDBJ databases">
        <authorList>
            <person name="Webb A."/>
        </authorList>
    </citation>
    <scope>NUCLEOTIDE SEQUENCE</scope>
    <source>
        <strain evidence="2">Hp1</strain>
    </source>
</reference>
<evidence type="ECO:0000313" key="3">
    <source>
        <dbReference type="Proteomes" id="UP001162031"/>
    </source>
</evidence>
<evidence type="ECO:0000313" key="2">
    <source>
        <dbReference type="EMBL" id="CAI5742234.1"/>
    </source>
</evidence>
<evidence type="ECO:0000259" key="1">
    <source>
        <dbReference type="Pfam" id="PF10441"/>
    </source>
</evidence>
<dbReference type="Pfam" id="PF10441">
    <property type="entry name" value="Urb2"/>
    <property type="match status" value="1"/>
</dbReference>
<dbReference type="InterPro" id="IPR018849">
    <property type="entry name" value="Urb2/Npa2_C"/>
</dbReference>